<evidence type="ECO:0000313" key="12">
    <source>
        <dbReference type="EMBL" id="CAF1387954.1"/>
    </source>
</evidence>
<reference evidence="12" key="1">
    <citation type="submission" date="2021-02" db="EMBL/GenBank/DDBJ databases">
        <authorList>
            <person name="Nowell W R."/>
        </authorList>
    </citation>
    <scope>NUCLEOTIDE SEQUENCE</scope>
</reference>
<dbReference type="InterPro" id="IPR036880">
    <property type="entry name" value="Kunitz_BPTI_sf"/>
</dbReference>
<dbReference type="InterPro" id="IPR036179">
    <property type="entry name" value="Ig-like_dom_sf"/>
</dbReference>
<dbReference type="InterPro" id="IPR020901">
    <property type="entry name" value="Prtase_inh_Kunz-CS"/>
</dbReference>
<dbReference type="Pfam" id="PF07679">
    <property type="entry name" value="I-set"/>
    <property type="match status" value="2"/>
</dbReference>
<dbReference type="SUPFAM" id="SSF57262">
    <property type="entry name" value="Leech antihemostatic proteins"/>
    <property type="match status" value="1"/>
</dbReference>
<dbReference type="InterPro" id="IPR050098">
    <property type="entry name" value="TFPI/VKTCI-like"/>
</dbReference>
<dbReference type="AlphaFoldDB" id="A0A815JX52"/>
<feature type="compositionally biased region" description="Polar residues" evidence="6">
    <location>
        <begin position="96"/>
        <end position="120"/>
    </location>
</feature>
<evidence type="ECO:0000259" key="11">
    <source>
        <dbReference type="PROSITE" id="PS51252"/>
    </source>
</evidence>
<name>A0A815JX52_ADIRI</name>
<dbReference type="Gene3D" id="4.10.410.10">
    <property type="entry name" value="Pancreatic trypsin inhibitor Kunitz domain"/>
    <property type="match status" value="7"/>
</dbReference>
<dbReference type="SMART" id="SM00408">
    <property type="entry name" value="IGc2"/>
    <property type="match status" value="2"/>
</dbReference>
<keyword evidence="7" id="KW-0472">Membrane</keyword>
<feature type="region of interest" description="Disordered" evidence="6">
    <location>
        <begin position="1104"/>
        <end position="1125"/>
    </location>
</feature>
<evidence type="ECO:0000256" key="5">
    <source>
        <dbReference type="ARBA" id="ARBA00023319"/>
    </source>
</evidence>
<feature type="domain" description="Ig-like" evidence="9">
    <location>
        <begin position="877"/>
        <end position="972"/>
    </location>
</feature>
<dbReference type="CDD" id="cd00096">
    <property type="entry name" value="Ig"/>
    <property type="match status" value="1"/>
</dbReference>
<evidence type="ECO:0000256" key="7">
    <source>
        <dbReference type="SAM" id="Phobius"/>
    </source>
</evidence>
<dbReference type="InterPro" id="IPR003598">
    <property type="entry name" value="Ig_sub2"/>
</dbReference>
<dbReference type="InterPro" id="IPR004094">
    <property type="entry name" value="Antistasin-like"/>
</dbReference>
<evidence type="ECO:0000259" key="10">
    <source>
        <dbReference type="PROSITE" id="PS50900"/>
    </source>
</evidence>
<comment type="caution">
    <text evidence="12">The sequence shown here is derived from an EMBL/GenBank/DDBJ whole genome shotgun (WGS) entry which is preliminary data.</text>
</comment>
<dbReference type="InterPro" id="IPR007110">
    <property type="entry name" value="Ig-like_dom"/>
</dbReference>
<dbReference type="SMART" id="SM00131">
    <property type="entry name" value="KU"/>
    <property type="match status" value="7"/>
</dbReference>
<dbReference type="CDD" id="cd00109">
    <property type="entry name" value="Kunitz-type"/>
    <property type="match status" value="4"/>
</dbReference>
<dbReference type="FunFam" id="2.60.40.10:FF:000032">
    <property type="entry name" value="palladin isoform X1"/>
    <property type="match status" value="1"/>
</dbReference>
<dbReference type="Proteomes" id="UP000663828">
    <property type="component" value="Unassembled WGS sequence"/>
</dbReference>
<dbReference type="InterPro" id="IPR002223">
    <property type="entry name" value="Kunitz_BPTI"/>
</dbReference>
<dbReference type="PRINTS" id="PR00759">
    <property type="entry name" value="BASICPTASE"/>
</dbReference>
<dbReference type="PROSITE" id="PS50279">
    <property type="entry name" value="BPTI_KUNITZ_2"/>
    <property type="match status" value="7"/>
</dbReference>
<feature type="domain" description="BPTI/Kunitz inhibitor" evidence="8">
    <location>
        <begin position="482"/>
        <end position="532"/>
    </location>
</feature>
<evidence type="ECO:0008006" key="14">
    <source>
        <dbReference type="Google" id="ProtNLM"/>
    </source>
</evidence>
<dbReference type="PROSITE" id="PS00280">
    <property type="entry name" value="BPTI_KUNITZ_1"/>
    <property type="match status" value="4"/>
</dbReference>
<dbReference type="InterPro" id="IPR011061">
    <property type="entry name" value="Hirudin/antistatin"/>
</dbReference>
<dbReference type="SUPFAM" id="SSF57362">
    <property type="entry name" value="BPTI-like"/>
    <property type="match status" value="7"/>
</dbReference>
<dbReference type="PROSITE" id="PS50835">
    <property type="entry name" value="IG_LIKE"/>
    <property type="match status" value="2"/>
</dbReference>
<evidence type="ECO:0000256" key="4">
    <source>
        <dbReference type="ARBA" id="ARBA00023157"/>
    </source>
</evidence>
<feature type="transmembrane region" description="Helical" evidence="7">
    <location>
        <begin position="14"/>
        <end position="37"/>
    </location>
</feature>
<dbReference type="EMBL" id="CAJNOR010003192">
    <property type="protein sequence ID" value="CAF1387954.1"/>
    <property type="molecule type" value="Genomic_DNA"/>
</dbReference>
<evidence type="ECO:0000256" key="6">
    <source>
        <dbReference type="SAM" id="MobiDB-lite"/>
    </source>
</evidence>
<feature type="domain" description="BPTI/Kunitz inhibitor" evidence="8">
    <location>
        <begin position="365"/>
        <end position="415"/>
    </location>
</feature>
<evidence type="ECO:0000259" key="9">
    <source>
        <dbReference type="PROSITE" id="PS50835"/>
    </source>
</evidence>
<keyword evidence="5" id="KW-0393">Immunoglobulin domain</keyword>
<sequence>MMTIDLTKRHSHSYYFYLITFYYLFSLIIVAAGTSYIEDHSNETVIEINTTVFSVTTLSANVSIEETFSSNSTNVSTPVLLIDSTMVPTITSTVVPNKTTESSTEKMQTTVEEHSNSTTVAVEVSSEKPEEPTTEAATTTASTSTTIQTTSSVVTSTITMMTTATTTTTIVSLPSCESSKYGCCSDNATERTSPNNEGCEDDSVNVTVSNTTVGYLNESDFVTTVESENVTVITDINDVSMDTSTENFSTVMTVEANSTQFELENTTSTYSESTTMEVVEESTTVDAVDESTTELTESTTEFTETTTVTEAETEETTTKSTLCVDSEFECCPDGQTPAQGPEFKGCNTTEKPRIPPTNVSFTNVCELEKDAGSCSKYVNMWAYDRQQGKCVRFWYGSCEGNGNRFETEQQCQETCISPKGIEVCLLSKVTGPCHSASTRYYYDRVKKECEQFRYGGCNGNSNNYLTMDQCQSTCVKETIDQCTQPVEVGPCKGEFPRFYYDTVTGQCRSFMYGGCQRNRNNFATLKDCSKSCVEVRQKDICLQPKIIGTCQERHPSWYYDIKEHECKPFQYSGCKGNHNRFSTKEECDHSCSSLKASKTFVNDTKAICDLPMLRGNCDQQISRWYFNPSDRYCYPFQYTGCHGNANAFENEQDCRDICHAKEKDICTLDKDSGSCDQYKIMWYYDSVSQQCKNFYYGSCGGNANRFGTEQECQLRCLIKAGNSTCSQQVDQGYVCNNTKPDQNETASSVMKFFYDQQLKQCSSFLYRGCGGNDNRFDQESQCIDKCLTEKPVVDQGCGSNMIRCNIQCRFGFERDGNGCEICRCFAPCQHQQCPSGYECVIIPEQTPCVQAPCPVPRVECQPIGPDQLPDANGSIKPLIENSITNIFSQFDANVTIPCVLRQGHPRPVIYWYKERQQLQVHDAMNNGGIVRKIERLPDQSLLIRRVKLEDQGLYTCRAINDVGQDIKDVQLELFDSIKVDIYPINRIYQLGFTAKLQCRATGYPLPRITWMRDNVPLVNTTRIRLQNDGSLIIHPYKREDAGPYVCNATNKKESVTQVAYLEVKDTRVEPTCEDQPTFANCELVLRHNFCDVYLDYCCRTCSQHAQQSPPSDKPPNPRTRRHHLF</sequence>
<dbReference type="GO" id="GO:0005615">
    <property type="term" value="C:extracellular space"/>
    <property type="evidence" value="ECO:0007669"/>
    <property type="project" value="TreeGrafter"/>
</dbReference>
<evidence type="ECO:0000259" key="8">
    <source>
        <dbReference type="PROSITE" id="PS50279"/>
    </source>
</evidence>
<dbReference type="FunFam" id="4.10.410.10:FF:000020">
    <property type="entry name" value="Collagen, type VI, alpha 3"/>
    <property type="match status" value="3"/>
</dbReference>
<dbReference type="SMART" id="SM00409">
    <property type="entry name" value="IG"/>
    <property type="match status" value="2"/>
</dbReference>
<feature type="domain" description="PLAC" evidence="10">
    <location>
        <begin position="1068"/>
        <end position="1105"/>
    </location>
</feature>
<dbReference type="PANTHER" id="PTHR10083:SF374">
    <property type="entry name" value="BPTI_KUNITZ INHIBITOR DOMAIN-CONTAINING PROTEIN"/>
    <property type="match status" value="1"/>
</dbReference>
<keyword evidence="4" id="KW-1015">Disulfide bond</keyword>
<dbReference type="SUPFAM" id="SSF48726">
    <property type="entry name" value="Immunoglobulin"/>
    <property type="match status" value="2"/>
</dbReference>
<proteinExistence type="predicted"/>
<dbReference type="Gene3D" id="2.10.22.10">
    <property type="entry name" value="Antistasin, domain 1"/>
    <property type="match status" value="1"/>
</dbReference>
<evidence type="ECO:0000256" key="1">
    <source>
        <dbReference type="ARBA" id="ARBA00022690"/>
    </source>
</evidence>
<evidence type="ECO:0000313" key="13">
    <source>
        <dbReference type="Proteomes" id="UP000663828"/>
    </source>
</evidence>
<dbReference type="Gene3D" id="2.60.40.10">
    <property type="entry name" value="Immunoglobulins"/>
    <property type="match status" value="2"/>
</dbReference>
<protein>
    <recommendedName>
        <fullName evidence="14">Papilin</fullName>
    </recommendedName>
</protein>
<dbReference type="PANTHER" id="PTHR10083">
    <property type="entry name" value="KUNITZ-TYPE PROTEASE INHIBITOR-RELATED"/>
    <property type="match status" value="1"/>
</dbReference>
<dbReference type="CDD" id="cd22635">
    <property type="entry name" value="Kunitz_papilin"/>
    <property type="match status" value="2"/>
</dbReference>
<evidence type="ECO:0000256" key="2">
    <source>
        <dbReference type="ARBA" id="ARBA00022729"/>
    </source>
</evidence>
<keyword evidence="7" id="KW-0812">Transmembrane</keyword>
<feature type="domain" description="Ig-like" evidence="9">
    <location>
        <begin position="991"/>
        <end position="1056"/>
    </location>
</feature>
<feature type="domain" description="BPTI/Kunitz inhibitor" evidence="8">
    <location>
        <begin position="666"/>
        <end position="716"/>
    </location>
</feature>
<feature type="domain" description="Antistasin-like" evidence="11">
    <location>
        <begin position="798"/>
        <end position="824"/>
    </location>
</feature>
<dbReference type="Pfam" id="PF00014">
    <property type="entry name" value="Kunitz_BPTI"/>
    <property type="match status" value="7"/>
</dbReference>
<organism evidence="12 13">
    <name type="scientific">Adineta ricciae</name>
    <name type="common">Rotifer</name>
    <dbReference type="NCBI Taxonomy" id="249248"/>
    <lineage>
        <taxon>Eukaryota</taxon>
        <taxon>Metazoa</taxon>
        <taxon>Spiralia</taxon>
        <taxon>Gnathifera</taxon>
        <taxon>Rotifera</taxon>
        <taxon>Eurotatoria</taxon>
        <taxon>Bdelloidea</taxon>
        <taxon>Adinetida</taxon>
        <taxon>Adinetidae</taxon>
        <taxon>Adineta</taxon>
    </lineage>
</organism>
<feature type="domain" description="BPTI/Kunitz inhibitor" evidence="8">
    <location>
        <begin position="725"/>
        <end position="786"/>
    </location>
</feature>
<evidence type="ECO:0000256" key="3">
    <source>
        <dbReference type="ARBA" id="ARBA00022900"/>
    </source>
</evidence>
<dbReference type="InterPro" id="IPR013098">
    <property type="entry name" value="Ig_I-set"/>
</dbReference>
<gene>
    <name evidence="12" type="ORF">XAT740_LOCUS33442</name>
</gene>
<dbReference type="InterPro" id="IPR003599">
    <property type="entry name" value="Ig_sub"/>
</dbReference>
<feature type="domain" description="BPTI/Kunitz inhibitor" evidence="8">
    <location>
        <begin position="608"/>
        <end position="658"/>
    </location>
</feature>
<dbReference type="PROSITE" id="PS51252">
    <property type="entry name" value="ANTISTASIN"/>
    <property type="match status" value="1"/>
</dbReference>
<feature type="domain" description="BPTI/Kunitz inhibitor" evidence="8">
    <location>
        <begin position="541"/>
        <end position="591"/>
    </location>
</feature>
<feature type="region of interest" description="Disordered" evidence="6">
    <location>
        <begin position="96"/>
        <end position="144"/>
    </location>
</feature>
<dbReference type="InterPro" id="IPR010909">
    <property type="entry name" value="PLAC"/>
</dbReference>
<dbReference type="Pfam" id="PF02822">
    <property type="entry name" value="Antistasin"/>
    <property type="match status" value="1"/>
</dbReference>
<keyword evidence="13" id="KW-1185">Reference proteome</keyword>
<keyword evidence="1" id="KW-0646">Protease inhibitor</keyword>
<dbReference type="GO" id="GO:0004867">
    <property type="term" value="F:serine-type endopeptidase inhibitor activity"/>
    <property type="evidence" value="ECO:0007669"/>
    <property type="project" value="UniProtKB-KW"/>
</dbReference>
<accession>A0A815JX52</accession>
<feature type="domain" description="BPTI/Kunitz inhibitor" evidence="8">
    <location>
        <begin position="424"/>
        <end position="474"/>
    </location>
</feature>
<keyword evidence="3" id="KW-0722">Serine protease inhibitor</keyword>
<keyword evidence="7" id="KW-1133">Transmembrane helix</keyword>
<dbReference type="InterPro" id="IPR013783">
    <property type="entry name" value="Ig-like_fold"/>
</dbReference>
<feature type="compositionally biased region" description="Low complexity" evidence="6">
    <location>
        <begin position="134"/>
        <end position="144"/>
    </location>
</feature>
<keyword evidence="2" id="KW-0732">Signal</keyword>
<dbReference type="PROSITE" id="PS50900">
    <property type="entry name" value="PLAC"/>
    <property type="match status" value="1"/>
</dbReference>